<dbReference type="Proteomes" id="UP000779900">
    <property type="component" value="Unassembled WGS sequence"/>
</dbReference>
<organism evidence="1 2">
    <name type="scientific">candidate division WOR-3 bacterium</name>
    <dbReference type="NCBI Taxonomy" id="2052148"/>
    <lineage>
        <taxon>Bacteria</taxon>
        <taxon>Bacteria division WOR-3</taxon>
    </lineage>
</organism>
<dbReference type="EMBL" id="VGIR01000065">
    <property type="protein sequence ID" value="MBM3332168.1"/>
    <property type="molecule type" value="Genomic_DNA"/>
</dbReference>
<name>A0A937XI82_UNCW3</name>
<gene>
    <name evidence="1" type="ORF">FJY68_10045</name>
</gene>
<evidence type="ECO:0000313" key="1">
    <source>
        <dbReference type="EMBL" id="MBM3332168.1"/>
    </source>
</evidence>
<dbReference type="Pfam" id="PF08973">
    <property type="entry name" value="TM1506"/>
    <property type="match status" value="1"/>
</dbReference>
<dbReference type="GO" id="GO:0003824">
    <property type="term" value="F:catalytic activity"/>
    <property type="evidence" value="ECO:0007669"/>
    <property type="project" value="InterPro"/>
</dbReference>
<dbReference type="InterPro" id="IPR037081">
    <property type="entry name" value="Hyp_TM1506"/>
</dbReference>
<sequence>MAAGDRTPTDPLTVLENDCLSLLVVRQGTELYRSYDDGVKPLLELIDWFPGGLEGATVADRVVGACAARIFYYLRVDHVIGLTGSIPAERILHAAAISYSFRTTVVDIMNRDNTGRCPFEQLSLIYPSPRDLIPAIRAKLVELRLRRQ</sequence>
<protein>
    <submittedName>
        <fullName evidence="1">DUF1893 domain-containing protein</fullName>
    </submittedName>
</protein>
<dbReference type="InterPro" id="IPR016193">
    <property type="entry name" value="Cytidine_deaminase-like"/>
</dbReference>
<dbReference type="AlphaFoldDB" id="A0A937XI82"/>
<evidence type="ECO:0000313" key="2">
    <source>
        <dbReference type="Proteomes" id="UP000779900"/>
    </source>
</evidence>
<reference evidence="1" key="1">
    <citation type="submission" date="2019-03" db="EMBL/GenBank/DDBJ databases">
        <title>Lake Tanganyika Metagenome-Assembled Genomes (MAGs).</title>
        <authorList>
            <person name="Tran P."/>
        </authorList>
    </citation>
    <scope>NUCLEOTIDE SEQUENCE</scope>
    <source>
        <strain evidence="1">K_DeepCast_150m_m2_040</strain>
    </source>
</reference>
<dbReference type="Gene3D" id="3.40.140.30">
    <property type="entry name" value="Hypothetical protein TM1506"/>
    <property type="match status" value="1"/>
</dbReference>
<dbReference type="InterPro" id="IPR015067">
    <property type="entry name" value="DUF1893_TM1506-like"/>
</dbReference>
<accession>A0A937XI82</accession>
<proteinExistence type="predicted"/>
<comment type="caution">
    <text evidence="1">The sequence shown here is derived from an EMBL/GenBank/DDBJ whole genome shotgun (WGS) entry which is preliminary data.</text>
</comment>
<dbReference type="SUPFAM" id="SSF53927">
    <property type="entry name" value="Cytidine deaminase-like"/>
    <property type="match status" value="1"/>
</dbReference>